<organism evidence="1 2">
    <name type="scientific">Smittium mucronatum</name>
    <dbReference type="NCBI Taxonomy" id="133383"/>
    <lineage>
        <taxon>Eukaryota</taxon>
        <taxon>Fungi</taxon>
        <taxon>Fungi incertae sedis</taxon>
        <taxon>Zoopagomycota</taxon>
        <taxon>Kickxellomycotina</taxon>
        <taxon>Harpellomycetes</taxon>
        <taxon>Harpellales</taxon>
        <taxon>Legeriomycetaceae</taxon>
        <taxon>Smittium</taxon>
    </lineage>
</organism>
<sequence length="46" mass="5487">MPFSRSSKANYDMRDDYHMFIKLYRQVAGDLNDYFSTNHNLKLILG</sequence>
<proteinExistence type="predicted"/>
<evidence type="ECO:0000313" key="1">
    <source>
        <dbReference type="EMBL" id="OLY77691.1"/>
    </source>
</evidence>
<keyword evidence="2" id="KW-1185">Reference proteome</keyword>
<dbReference type="EMBL" id="LSSL01007729">
    <property type="protein sequence ID" value="OLY77691.1"/>
    <property type="molecule type" value="Genomic_DNA"/>
</dbReference>
<reference evidence="1 2" key="1">
    <citation type="journal article" date="2016" name="Mol. Biol. Evol.">
        <title>Genome-Wide Survey of Gut Fungi (Harpellales) Reveals the First Horizontally Transferred Ubiquitin Gene from a Mosquito Host.</title>
        <authorList>
            <person name="Wang Y."/>
            <person name="White M.M."/>
            <person name="Kvist S."/>
            <person name="Moncalvo J.M."/>
        </authorList>
    </citation>
    <scope>NUCLEOTIDE SEQUENCE [LARGE SCALE GENOMIC DNA]</scope>
    <source>
        <strain evidence="1 2">ALG-7-W6</strain>
    </source>
</reference>
<protein>
    <submittedName>
        <fullName evidence="1">Uncharacterized protein</fullName>
    </submittedName>
</protein>
<gene>
    <name evidence="1" type="ORF">AYI68_g8274</name>
</gene>
<name>A0A1R0GLC4_9FUNG</name>
<evidence type="ECO:0000313" key="2">
    <source>
        <dbReference type="Proteomes" id="UP000187455"/>
    </source>
</evidence>
<dbReference type="AlphaFoldDB" id="A0A1R0GLC4"/>
<feature type="non-terminal residue" evidence="1">
    <location>
        <position position="46"/>
    </location>
</feature>
<accession>A0A1R0GLC4</accession>
<comment type="caution">
    <text evidence="1">The sequence shown here is derived from an EMBL/GenBank/DDBJ whole genome shotgun (WGS) entry which is preliminary data.</text>
</comment>
<dbReference type="Proteomes" id="UP000187455">
    <property type="component" value="Unassembled WGS sequence"/>
</dbReference>